<protein>
    <submittedName>
        <fullName evidence="5">EAL domain-containing protein</fullName>
    </submittedName>
</protein>
<dbReference type="Gene3D" id="3.40.50.2300">
    <property type="match status" value="1"/>
</dbReference>
<dbReference type="Proteomes" id="UP001548189">
    <property type="component" value="Unassembled WGS sequence"/>
</dbReference>
<dbReference type="EMBL" id="JBEVCJ010000024">
    <property type="protein sequence ID" value="MET1256583.1"/>
    <property type="molecule type" value="Genomic_DNA"/>
</dbReference>
<dbReference type="Pfam" id="PF00563">
    <property type="entry name" value="EAL"/>
    <property type="match status" value="1"/>
</dbReference>
<dbReference type="PANTHER" id="PTHR44757">
    <property type="entry name" value="DIGUANYLATE CYCLASE DGCP"/>
    <property type="match status" value="1"/>
</dbReference>
<dbReference type="SMART" id="SM00267">
    <property type="entry name" value="GGDEF"/>
    <property type="match status" value="1"/>
</dbReference>
<dbReference type="SMART" id="SM00052">
    <property type="entry name" value="EAL"/>
    <property type="match status" value="1"/>
</dbReference>
<evidence type="ECO:0000256" key="1">
    <source>
        <dbReference type="PROSITE-ProRule" id="PRU00169"/>
    </source>
</evidence>
<name>A0ABV2BXQ3_9GAMM</name>
<keyword evidence="1" id="KW-0597">Phosphoprotein</keyword>
<evidence type="ECO:0000259" key="3">
    <source>
        <dbReference type="PROSITE" id="PS50883"/>
    </source>
</evidence>
<evidence type="ECO:0000313" key="5">
    <source>
        <dbReference type="EMBL" id="MET1256583.1"/>
    </source>
</evidence>
<dbReference type="Pfam" id="PF00990">
    <property type="entry name" value="GGDEF"/>
    <property type="match status" value="1"/>
</dbReference>
<dbReference type="InterPro" id="IPR001789">
    <property type="entry name" value="Sig_transdc_resp-reg_receiver"/>
</dbReference>
<evidence type="ECO:0000259" key="2">
    <source>
        <dbReference type="PROSITE" id="PS50110"/>
    </source>
</evidence>
<organism evidence="5 6">
    <name type="scientific">Aliikangiella maris</name>
    <dbReference type="NCBI Taxonomy" id="3162458"/>
    <lineage>
        <taxon>Bacteria</taxon>
        <taxon>Pseudomonadati</taxon>
        <taxon>Pseudomonadota</taxon>
        <taxon>Gammaproteobacteria</taxon>
        <taxon>Oceanospirillales</taxon>
        <taxon>Pleioneaceae</taxon>
        <taxon>Aliikangiella</taxon>
    </lineage>
</organism>
<dbReference type="InterPro" id="IPR052155">
    <property type="entry name" value="Biofilm_reg_signaling"/>
</dbReference>
<feature type="domain" description="GGDEF" evidence="4">
    <location>
        <begin position="189"/>
        <end position="335"/>
    </location>
</feature>
<evidence type="ECO:0000313" key="6">
    <source>
        <dbReference type="Proteomes" id="UP001548189"/>
    </source>
</evidence>
<feature type="modified residue" description="4-aspartylphosphate" evidence="1">
    <location>
        <position position="63"/>
    </location>
</feature>
<dbReference type="SMART" id="SM00448">
    <property type="entry name" value="REC"/>
    <property type="match status" value="1"/>
</dbReference>
<comment type="caution">
    <text evidence="5">The sequence shown here is derived from an EMBL/GenBank/DDBJ whole genome shotgun (WGS) entry which is preliminary data.</text>
</comment>
<accession>A0ABV2BXQ3</accession>
<dbReference type="CDD" id="cd01949">
    <property type="entry name" value="GGDEF"/>
    <property type="match status" value="1"/>
</dbReference>
<dbReference type="SUPFAM" id="SSF55073">
    <property type="entry name" value="Nucleotide cyclase"/>
    <property type="match status" value="1"/>
</dbReference>
<dbReference type="InterPro" id="IPR011006">
    <property type="entry name" value="CheY-like_superfamily"/>
</dbReference>
<dbReference type="Gene3D" id="3.30.70.270">
    <property type="match status" value="1"/>
</dbReference>
<dbReference type="NCBIfam" id="TIGR00254">
    <property type="entry name" value="GGDEF"/>
    <property type="match status" value="1"/>
</dbReference>
<dbReference type="InterPro" id="IPR029787">
    <property type="entry name" value="Nucleotide_cyclase"/>
</dbReference>
<reference evidence="5 6" key="1">
    <citation type="submission" date="2024-06" db="EMBL/GenBank/DDBJ databases">
        <authorList>
            <person name="Li F."/>
        </authorList>
    </citation>
    <scope>NUCLEOTIDE SEQUENCE [LARGE SCALE GENOMIC DNA]</scope>
    <source>
        <strain evidence="5 6">GXAS 311</strain>
    </source>
</reference>
<feature type="domain" description="Response regulatory" evidence="2">
    <location>
        <begin position="14"/>
        <end position="142"/>
    </location>
</feature>
<dbReference type="PROSITE" id="PS50110">
    <property type="entry name" value="RESPONSE_REGULATORY"/>
    <property type="match status" value="1"/>
</dbReference>
<evidence type="ECO:0000259" key="4">
    <source>
        <dbReference type="PROSITE" id="PS50887"/>
    </source>
</evidence>
<dbReference type="InterPro" id="IPR043128">
    <property type="entry name" value="Rev_trsase/Diguanyl_cyclase"/>
</dbReference>
<dbReference type="InterPro" id="IPR035919">
    <property type="entry name" value="EAL_sf"/>
</dbReference>
<dbReference type="SUPFAM" id="SSF52172">
    <property type="entry name" value="CheY-like"/>
    <property type="match status" value="1"/>
</dbReference>
<sequence>MHSVECHKPKQLKTALVCQNDLTERELTCDMLRQYGMMALDAENAQQALNLIHQYNPDIILLDVDFHVSIKWLDNRNQTLSTAFEFCQYLSQQSVFKNIPVVMLAATQTINELRMAYQSGASELASKPINLPILLERLNHFLITQESNRKSKKQLNYLTQFDPLTGLINRSHLIEKIEYSLLNTLKINRISAVLVIDIDNFKRINNVHGHNFGDKILKVISKRLRKSICKKTSSIHNFSGINSSTELARLGGDEFTLFIDNIDSVSTVITLAKQQIESINAPIILNGEQVVMTASVGIAIYSNDKEEVYDLLRNAEKAMYAAKNNGGNTYRLYNEEMNASAKTQFRLENELRNAIEQQQLQLHYQPQIDAVSGKVVSLEALLRWHHPELGWIDPGVFISIAESCGLIISIGDWVLKNACEQARSWLEKDDSLERIAVNVSTYQFQQPDFFSKTLSILKEVNLPAHYLELELTESIIMSDAKENISKLKCFKDVGVSLAIDDFGTGYSSLSYLNNLPIDTLKIDRSFIANITKKNKECVIVGTILALAKQLNLKVIAEGVENLNQVNFLKHNFCTILQGFYYSRAIPAHEVDKMLALEKVQTNINYPANKVTMLNGYARTKLIKTLTD</sequence>
<dbReference type="RefSeq" id="WP_353897169.1">
    <property type="nucleotide sequence ID" value="NZ_JBEVCJ010000024.1"/>
</dbReference>
<dbReference type="CDD" id="cd01948">
    <property type="entry name" value="EAL"/>
    <property type="match status" value="1"/>
</dbReference>
<feature type="domain" description="EAL" evidence="3">
    <location>
        <begin position="344"/>
        <end position="598"/>
    </location>
</feature>
<dbReference type="PANTHER" id="PTHR44757:SF2">
    <property type="entry name" value="BIOFILM ARCHITECTURE MAINTENANCE PROTEIN MBAA"/>
    <property type="match status" value="1"/>
</dbReference>
<dbReference type="SUPFAM" id="SSF141868">
    <property type="entry name" value="EAL domain-like"/>
    <property type="match status" value="1"/>
</dbReference>
<gene>
    <name evidence="5" type="ORF">ABVT43_15690</name>
</gene>
<dbReference type="InterPro" id="IPR001633">
    <property type="entry name" value="EAL_dom"/>
</dbReference>
<dbReference type="Gene3D" id="3.20.20.450">
    <property type="entry name" value="EAL domain"/>
    <property type="match status" value="1"/>
</dbReference>
<dbReference type="PROSITE" id="PS50883">
    <property type="entry name" value="EAL"/>
    <property type="match status" value="1"/>
</dbReference>
<dbReference type="CDD" id="cd00156">
    <property type="entry name" value="REC"/>
    <property type="match status" value="1"/>
</dbReference>
<dbReference type="PROSITE" id="PS50887">
    <property type="entry name" value="GGDEF"/>
    <property type="match status" value="1"/>
</dbReference>
<keyword evidence="6" id="KW-1185">Reference proteome</keyword>
<dbReference type="Pfam" id="PF00072">
    <property type="entry name" value="Response_reg"/>
    <property type="match status" value="1"/>
</dbReference>
<dbReference type="InterPro" id="IPR000160">
    <property type="entry name" value="GGDEF_dom"/>
</dbReference>
<proteinExistence type="predicted"/>